<dbReference type="InterPro" id="IPR052562">
    <property type="entry name" value="Ketohexokinase-related"/>
</dbReference>
<comment type="caution">
    <text evidence="1">The sequence shown here is derived from an EMBL/GenBank/DDBJ whole genome shotgun (WGS) entry which is preliminary data.</text>
</comment>
<dbReference type="InterPro" id="IPR029056">
    <property type="entry name" value="Ribokinase-like"/>
</dbReference>
<accession>A0A9J5XY83</accession>
<evidence type="ECO:0000313" key="1">
    <source>
        <dbReference type="EMBL" id="KAG5592845.1"/>
    </source>
</evidence>
<dbReference type="AlphaFoldDB" id="A0A9J5XY83"/>
<protein>
    <submittedName>
        <fullName evidence="1">Uncharacterized protein</fullName>
    </submittedName>
</protein>
<reference evidence="1 2" key="1">
    <citation type="submission" date="2020-09" db="EMBL/GenBank/DDBJ databases">
        <title>De no assembly of potato wild relative species, Solanum commersonii.</title>
        <authorList>
            <person name="Cho K."/>
        </authorList>
    </citation>
    <scope>NUCLEOTIDE SEQUENCE [LARGE SCALE GENOMIC DNA]</scope>
    <source>
        <strain evidence="1">LZ3.2</strain>
        <tissue evidence="1">Leaf</tissue>
    </source>
</reference>
<dbReference type="PANTHER" id="PTHR42774:SF10">
    <property type="entry name" value="KETOHEXOKINASE-LIKE ISOFORM X1"/>
    <property type="match status" value="1"/>
</dbReference>
<dbReference type="EMBL" id="JACXVP010000008">
    <property type="protein sequence ID" value="KAG5592845.1"/>
    <property type="molecule type" value="Genomic_DNA"/>
</dbReference>
<dbReference type="PANTHER" id="PTHR42774">
    <property type="entry name" value="PHOSPHOTRANSFERASE SYSTEM TRANSPORT PROTEIN"/>
    <property type="match status" value="1"/>
</dbReference>
<dbReference type="SUPFAM" id="SSF53613">
    <property type="entry name" value="Ribokinase-like"/>
    <property type="match status" value="1"/>
</dbReference>
<dbReference type="Gene3D" id="3.40.1190.20">
    <property type="match status" value="1"/>
</dbReference>
<organism evidence="1 2">
    <name type="scientific">Solanum commersonii</name>
    <name type="common">Commerson's wild potato</name>
    <name type="synonym">Commerson's nightshade</name>
    <dbReference type="NCBI Taxonomy" id="4109"/>
    <lineage>
        <taxon>Eukaryota</taxon>
        <taxon>Viridiplantae</taxon>
        <taxon>Streptophyta</taxon>
        <taxon>Embryophyta</taxon>
        <taxon>Tracheophyta</taxon>
        <taxon>Spermatophyta</taxon>
        <taxon>Magnoliopsida</taxon>
        <taxon>eudicotyledons</taxon>
        <taxon>Gunneridae</taxon>
        <taxon>Pentapetalae</taxon>
        <taxon>asterids</taxon>
        <taxon>lamiids</taxon>
        <taxon>Solanales</taxon>
        <taxon>Solanaceae</taxon>
        <taxon>Solanoideae</taxon>
        <taxon>Solaneae</taxon>
        <taxon>Solanum</taxon>
    </lineage>
</organism>
<dbReference type="OrthoDB" id="204058at2759"/>
<keyword evidence="2" id="KW-1185">Reference proteome</keyword>
<sequence>MIPEDLSKLNLSLALDDVRFVYFDGVLQETELLSALVVAREAHRRNIPIVIDAESKRERRDFHRQVSYTDKLQWHCSFAVEFQFGYLVWIEALSIPAALVSVLLKLPNIKFVIVTLGEDGCMMLERAEAGMLAYFFGSSDANKFCYVSFLMDFPLAICSSLCQYAPERMLSFASQVAAIGCRALGARAGLPQLTDPRLKPFLVNDPQNVATLL</sequence>
<proteinExistence type="predicted"/>
<evidence type="ECO:0000313" key="2">
    <source>
        <dbReference type="Proteomes" id="UP000824120"/>
    </source>
</evidence>
<name>A0A9J5XY83_SOLCO</name>
<gene>
    <name evidence="1" type="ORF">H5410_043359</name>
</gene>
<dbReference type="Proteomes" id="UP000824120">
    <property type="component" value="Chromosome 8"/>
</dbReference>